<dbReference type="EMBL" id="CAEY01000119">
    <property type="status" value="NOT_ANNOTATED_CDS"/>
    <property type="molecule type" value="Genomic_DNA"/>
</dbReference>
<reference evidence="1" key="2">
    <citation type="submission" date="2015-06" db="UniProtKB">
        <authorList>
            <consortium name="EnsemblMetazoa"/>
        </authorList>
    </citation>
    <scope>IDENTIFICATION</scope>
</reference>
<dbReference type="EnsemblMetazoa" id="tetur12g03850.1">
    <property type="protein sequence ID" value="tetur12g03850.1"/>
    <property type="gene ID" value="tetur12g03850"/>
</dbReference>
<evidence type="ECO:0000313" key="2">
    <source>
        <dbReference type="Proteomes" id="UP000015104"/>
    </source>
</evidence>
<dbReference type="InterPro" id="IPR021900">
    <property type="entry name" value="DUF3512"/>
</dbReference>
<keyword evidence="2" id="KW-1185">Reference proteome</keyword>
<dbReference type="Proteomes" id="UP000015104">
    <property type="component" value="Unassembled WGS sequence"/>
</dbReference>
<organism evidence="1 2">
    <name type="scientific">Tetranychus urticae</name>
    <name type="common">Two-spotted spider mite</name>
    <dbReference type="NCBI Taxonomy" id="32264"/>
    <lineage>
        <taxon>Eukaryota</taxon>
        <taxon>Metazoa</taxon>
        <taxon>Ecdysozoa</taxon>
        <taxon>Arthropoda</taxon>
        <taxon>Chelicerata</taxon>
        <taxon>Arachnida</taxon>
        <taxon>Acari</taxon>
        <taxon>Acariformes</taxon>
        <taxon>Trombidiformes</taxon>
        <taxon>Prostigmata</taxon>
        <taxon>Eleutherengona</taxon>
        <taxon>Raphignathae</taxon>
        <taxon>Tetranychoidea</taxon>
        <taxon>Tetranychidae</taxon>
        <taxon>Tetranychus</taxon>
    </lineage>
</organism>
<dbReference type="eggNOG" id="KOG1828">
    <property type="taxonomic scope" value="Eukaryota"/>
</dbReference>
<protein>
    <submittedName>
        <fullName evidence="1">Uncharacterized protein</fullName>
    </submittedName>
</protein>
<dbReference type="AlphaFoldDB" id="T1KJ57"/>
<dbReference type="HOGENOM" id="CLU_1121346_0_0_1"/>
<proteinExistence type="predicted"/>
<dbReference type="Pfam" id="PF12024">
    <property type="entry name" value="DUF3512"/>
    <property type="match status" value="1"/>
</dbReference>
<sequence length="248" mass="27748">MYKSIETKWRASPSYKAARKLWHYARCKIFNKNIIPELAKPYPDSSPGQLGYDMEESPIMEIDSSIQTVPGIENSQQDSCTDPVKLHDKEMNDFSEIELIDDEELTAEQILAYVKKSAKIAADRLTLERRDGSHLSFLRQMNDGTTTLGIIGSQGKEKKVTLGSLVGQLSDGISCLPPYKEPEANRVKMIDSVNITPFSSFLPSMDSTFATVTFVSKEETQLLTSTYGEDEIGLHYTQSLISFANDND</sequence>
<accession>T1KJ57</accession>
<evidence type="ECO:0000313" key="1">
    <source>
        <dbReference type="EnsemblMetazoa" id="tetur12g03850.1"/>
    </source>
</evidence>
<dbReference type="STRING" id="32264.T1KJ57"/>
<reference evidence="2" key="1">
    <citation type="submission" date="2011-08" db="EMBL/GenBank/DDBJ databases">
        <authorList>
            <person name="Rombauts S."/>
        </authorList>
    </citation>
    <scope>NUCLEOTIDE SEQUENCE</scope>
    <source>
        <strain evidence="2">London</strain>
    </source>
</reference>
<name>T1KJ57_TETUR</name>